<dbReference type="Pfam" id="PF00312">
    <property type="entry name" value="Ribosomal_S15"/>
    <property type="match status" value="1"/>
</dbReference>
<dbReference type="OrthoDB" id="441444at2759"/>
<dbReference type="AlphaFoldDB" id="A0A9P7VB93"/>
<evidence type="ECO:0000256" key="1">
    <source>
        <dbReference type="ARBA" id="ARBA00008434"/>
    </source>
</evidence>
<reference evidence="4" key="1">
    <citation type="submission" date="2021-03" db="EMBL/GenBank/DDBJ databases">
        <authorList>
            <person name="Palmer J.M."/>
        </authorList>
    </citation>
    <scope>NUCLEOTIDE SEQUENCE</scope>
    <source>
        <strain evidence="4">ARV_011</strain>
    </source>
</reference>
<dbReference type="GeneID" id="66117373"/>
<dbReference type="EMBL" id="JAHMUF010000005">
    <property type="protein sequence ID" value="KAG7194891.1"/>
    <property type="molecule type" value="Genomic_DNA"/>
</dbReference>
<keyword evidence="2" id="KW-0689">Ribosomal protein</keyword>
<dbReference type="InterPro" id="IPR009068">
    <property type="entry name" value="uS15_NS1_RNA-bd_sf"/>
</dbReference>
<gene>
    <name evidence="4" type="ORF">KQ657_003999</name>
</gene>
<dbReference type="HAMAP" id="MF_01343_B">
    <property type="entry name" value="Ribosomal_uS15_B"/>
    <property type="match status" value="1"/>
</dbReference>
<dbReference type="PANTHER" id="PTHR23321:SF26">
    <property type="entry name" value="SMALL RIBOSOMAL SUBUNIT PROTEIN US15M"/>
    <property type="match status" value="1"/>
</dbReference>
<dbReference type="GO" id="GO:1990904">
    <property type="term" value="C:ribonucleoprotein complex"/>
    <property type="evidence" value="ECO:0007669"/>
    <property type="project" value="UniProtKB-KW"/>
</dbReference>
<dbReference type="CDD" id="cd00353">
    <property type="entry name" value="Ribosomal_S15p_S13e"/>
    <property type="match status" value="1"/>
</dbReference>
<dbReference type="Proteomes" id="UP000790833">
    <property type="component" value="Unassembled WGS sequence"/>
</dbReference>
<sequence length="314" mass="36081">MFKAGFGIRGFSTMTPLMNSAVMLTPKLAARQFPASNSTRSRLRALKRKEKKLKKQIIKDVNTLKQHQETNLSLSVDPVLGNEKCVFIQGMRQYLKDTTNLAQGFTREEVEKLLYGAEKASLEKIGTNNALYESTRALEEKKKRAVLTILHSRNTNKADKKTLAIKYAKENFQRFDGDTGSSEVQAAIMTAKIHLGMDHLKQAFKDKSHLARLNQLVQQRQLTLKYLKKDDPERYYHVISRLGLTDDVIMHEFSISYQYLQDYKVFGDKELVKLSEKQRKKKEALVALSKRVAEYNVLAKQNYEKIAQLSDENQ</sequence>
<dbReference type="RefSeq" id="XP_043050438.1">
    <property type="nucleotide sequence ID" value="XM_043194687.1"/>
</dbReference>
<comment type="caution">
    <text evidence="4">The sequence shown here is derived from an EMBL/GenBank/DDBJ whole genome shotgun (WGS) entry which is preliminary data.</text>
</comment>
<dbReference type="Gene3D" id="1.10.287.10">
    <property type="entry name" value="S15/NS1, RNA-binding"/>
    <property type="match status" value="1"/>
</dbReference>
<dbReference type="GO" id="GO:0003735">
    <property type="term" value="F:structural constituent of ribosome"/>
    <property type="evidence" value="ECO:0007669"/>
    <property type="project" value="InterPro"/>
</dbReference>
<dbReference type="GO" id="GO:0005737">
    <property type="term" value="C:cytoplasm"/>
    <property type="evidence" value="ECO:0007669"/>
    <property type="project" value="UniProtKB-ARBA"/>
</dbReference>
<dbReference type="InterPro" id="IPR005290">
    <property type="entry name" value="Ribosomal_uS15_bac-type"/>
</dbReference>
<dbReference type="InterPro" id="IPR000589">
    <property type="entry name" value="Ribosomal_uS15"/>
</dbReference>
<organism evidence="4 5">
    <name type="scientific">Scheffersomyces spartinae</name>
    <dbReference type="NCBI Taxonomy" id="45513"/>
    <lineage>
        <taxon>Eukaryota</taxon>
        <taxon>Fungi</taxon>
        <taxon>Dikarya</taxon>
        <taxon>Ascomycota</taxon>
        <taxon>Saccharomycotina</taxon>
        <taxon>Pichiomycetes</taxon>
        <taxon>Debaryomycetaceae</taxon>
        <taxon>Scheffersomyces</taxon>
    </lineage>
</organism>
<proteinExistence type="inferred from homology"/>
<keyword evidence="3" id="KW-0687">Ribonucleoprotein</keyword>
<evidence type="ECO:0000313" key="5">
    <source>
        <dbReference type="Proteomes" id="UP000790833"/>
    </source>
</evidence>
<evidence type="ECO:0000256" key="2">
    <source>
        <dbReference type="ARBA" id="ARBA00022980"/>
    </source>
</evidence>
<comment type="similarity">
    <text evidence="1">Belongs to the universal ribosomal protein uS15 family.</text>
</comment>
<keyword evidence="5" id="KW-1185">Reference proteome</keyword>
<evidence type="ECO:0000256" key="3">
    <source>
        <dbReference type="ARBA" id="ARBA00023274"/>
    </source>
</evidence>
<dbReference type="PANTHER" id="PTHR23321">
    <property type="entry name" value="RIBOSOMAL PROTEIN S15, BACTERIAL AND ORGANELLAR"/>
    <property type="match status" value="1"/>
</dbReference>
<name>A0A9P7VB93_9ASCO</name>
<dbReference type="GO" id="GO:0006412">
    <property type="term" value="P:translation"/>
    <property type="evidence" value="ECO:0007669"/>
    <property type="project" value="InterPro"/>
</dbReference>
<dbReference type="SUPFAM" id="SSF47060">
    <property type="entry name" value="S15/NS1 RNA-binding domain"/>
    <property type="match status" value="1"/>
</dbReference>
<accession>A0A9P7VB93</accession>
<protein>
    <submittedName>
        <fullName evidence="4">Uncharacterized protein</fullName>
    </submittedName>
</protein>
<evidence type="ECO:0000313" key="4">
    <source>
        <dbReference type="EMBL" id="KAG7194891.1"/>
    </source>
</evidence>
<dbReference type="SMART" id="SM01387">
    <property type="entry name" value="Ribosomal_S15"/>
    <property type="match status" value="1"/>
</dbReference>
<dbReference type="GO" id="GO:0005840">
    <property type="term" value="C:ribosome"/>
    <property type="evidence" value="ECO:0007669"/>
    <property type="project" value="UniProtKB-KW"/>
</dbReference>